<dbReference type="Pfam" id="PF13561">
    <property type="entry name" value="adh_short_C2"/>
    <property type="match status" value="1"/>
</dbReference>
<dbReference type="Gene3D" id="3.40.50.720">
    <property type="entry name" value="NAD(P)-binding Rossmann-like Domain"/>
    <property type="match status" value="1"/>
</dbReference>
<dbReference type="PANTHER" id="PTHR42879">
    <property type="entry name" value="3-OXOACYL-(ACYL-CARRIER-PROTEIN) REDUCTASE"/>
    <property type="match status" value="1"/>
</dbReference>
<evidence type="ECO:0000259" key="2">
    <source>
        <dbReference type="SMART" id="SM00822"/>
    </source>
</evidence>
<organism evidence="3 4">
    <name type="scientific">Streptomyces turgidiscabies</name>
    <dbReference type="NCBI Taxonomy" id="85558"/>
    <lineage>
        <taxon>Bacteria</taxon>
        <taxon>Bacillati</taxon>
        <taxon>Actinomycetota</taxon>
        <taxon>Actinomycetes</taxon>
        <taxon>Kitasatosporales</taxon>
        <taxon>Streptomycetaceae</taxon>
        <taxon>Streptomyces</taxon>
    </lineage>
</organism>
<dbReference type="PRINTS" id="PR00080">
    <property type="entry name" value="SDRFAMILY"/>
</dbReference>
<accession>A0ABU0RQK4</accession>
<dbReference type="PRINTS" id="PR00081">
    <property type="entry name" value="GDHRDH"/>
</dbReference>
<dbReference type="EC" id="1.1.1.100" evidence="3"/>
<dbReference type="InterPro" id="IPR036291">
    <property type="entry name" value="NAD(P)-bd_dom_sf"/>
</dbReference>
<keyword evidence="3" id="KW-0560">Oxidoreductase</keyword>
<dbReference type="NCBIfam" id="NF009466">
    <property type="entry name" value="PRK12826.1-2"/>
    <property type="match status" value="1"/>
</dbReference>
<evidence type="ECO:0000313" key="3">
    <source>
        <dbReference type="EMBL" id="MDQ0934266.1"/>
    </source>
</evidence>
<comment type="similarity">
    <text evidence="1">Belongs to the short-chain dehydrogenases/reductases (SDR) family.</text>
</comment>
<dbReference type="SUPFAM" id="SSF51735">
    <property type="entry name" value="NAD(P)-binding Rossmann-fold domains"/>
    <property type="match status" value="1"/>
</dbReference>
<dbReference type="EMBL" id="JAUSZS010000004">
    <property type="protein sequence ID" value="MDQ0934266.1"/>
    <property type="molecule type" value="Genomic_DNA"/>
</dbReference>
<comment type="caution">
    <text evidence="3">The sequence shown here is derived from an EMBL/GenBank/DDBJ whole genome shotgun (WGS) entry which is preliminary data.</text>
</comment>
<feature type="domain" description="Ketoreductase" evidence="2">
    <location>
        <begin position="13"/>
        <end position="189"/>
    </location>
</feature>
<evidence type="ECO:0000256" key="1">
    <source>
        <dbReference type="ARBA" id="ARBA00006484"/>
    </source>
</evidence>
<dbReference type="SMART" id="SM00822">
    <property type="entry name" value="PKS_KR"/>
    <property type="match status" value="1"/>
</dbReference>
<protein>
    <submittedName>
        <fullName evidence="3">3-oxoacyl-[acyl-carrier protein] reductase</fullName>
        <ecNumber evidence="3">1.1.1.100</ecNumber>
    </submittedName>
</protein>
<dbReference type="Proteomes" id="UP001223072">
    <property type="component" value="Unassembled WGS sequence"/>
</dbReference>
<dbReference type="InterPro" id="IPR002347">
    <property type="entry name" value="SDR_fam"/>
</dbReference>
<name>A0ABU0RQK4_9ACTN</name>
<dbReference type="GO" id="GO:0004316">
    <property type="term" value="F:3-oxoacyl-[acyl-carrier-protein] reductase (NADPH) activity"/>
    <property type="evidence" value="ECO:0007669"/>
    <property type="project" value="UniProtKB-EC"/>
</dbReference>
<dbReference type="InterPro" id="IPR050259">
    <property type="entry name" value="SDR"/>
</dbReference>
<gene>
    <name evidence="3" type="ORF">QFZ49_004206</name>
</gene>
<reference evidence="3 4" key="1">
    <citation type="submission" date="2023-07" db="EMBL/GenBank/DDBJ databases">
        <title>Comparative genomics of wheat-associated soil bacteria to identify genetic determinants of phenazine resistance.</title>
        <authorList>
            <person name="Mouncey N."/>
        </authorList>
    </citation>
    <scope>NUCLEOTIDE SEQUENCE [LARGE SCALE GENOMIC DNA]</scope>
    <source>
        <strain evidence="3 4">W2I16</strain>
    </source>
</reference>
<proteinExistence type="inferred from homology"/>
<dbReference type="PANTHER" id="PTHR42879:SF2">
    <property type="entry name" value="3-OXOACYL-[ACYL-CARRIER-PROTEIN] REDUCTASE FABG"/>
    <property type="match status" value="1"/>
</dbReference>
<evidence type="ECO:0000313" key="4">
    <source>
        <dbReference type="Proteomes" id="UP001223072"/>
    </source>
</evidence>
<sequence length="248" mass="25789">MESEAKMAQATPRSVFVTGGNRGIGLAIARRFAAAGDRVAVTYRGEKPPESVSGPEGFLAVRCDVTDSQDVDRAFKEAEAAHGPVTVLVANAGTSNDRLLVRMTEADFTSVIDTNLTGAFRVSQRAVRGMLREGHGRIVLISSTAALHGSAGQTNYAAAKAGLIGFARSLTHELGPRDITCNVVAPGLTETDMSSALTPDQRRDLLRQTPAGRLAHPDEVADAVAFLAGAGYVRGAVIPVDGGAGLGH</sequence>
<keyword evidence="4" id="KW-1185">Reference proteome</keyword>
<dbReference type="InterPro" id="IPR057326">
    <property type="entry name" value="KR_dom"/>
</dbReference>